<name>A0A2W5MXX6_9BACT</name>
<sequence length="58" mass="6425">MPPTSASASRLEALQTRHAAINSKIELEQGRPGSSEFLLSRLKRQRLHLKEQIEGISG</sequence>
<protein>
    <submittedName>
        <fullName evidence="1">DUF465 domain-containing protein</fullName>
    </submittedName>
</protein>
<evidence type="ECO:0000313" key="1">
    <source>
        <dbReference type="EMBL" id="PZQ46062.1"/>
    </source>
</evidence>
<reference evidence="1 2" key="1">
    <citation type="submission" date="2017-08" db="EMBL/GenBank/DDBJ databases">
        <title>Infants hospitalized years apart are colonized by the same room-sourced microbial strains.</title>
        <authorList>
            <person name="Brooks B."/>
            <person name="Olm M.R."/>
            <person name="Firek B.A."/>
            <person name="Baker R."/>
            <person name="Thomas B.C."/>
            <person name="Morowitz M.J."/>
            <person name="Banfield J.F."/>
        </authorList>
    </citation>
    <scope>NUCLEOTIDE SEQUENCE [LARGE SCALE GENOMIC DNA]</scope>
    <source>
        <strain evidence="1">S2_005_002_R2_29</strain>
    </source>
</reference>
<dbReference type="Proteomes" id="UP000249417">
    <property type="component" value="Unassembled WGS sequence"/>
</dbReference>
<dbReference type="InterPro" id="IPR007420">
    <property type="entry name" value="DUF465"/>
</dbReference>
<dbReference type="EMBL" id="QFQB01000033">
    <property type="protein sequence ID" value="PZQ46062.1"/>
    <property type="molecule type" value="Genomic_DNA"/>
</dbReference>
<proteinExistence type="predicted"/>
<dbReference type="InterPro" id="IPR038444">
    <property type="entry name" value="DUF465_sf"/>
</dbReference>
<comment type="caution">
    <text evidence="1">The sequence shown here is derived from an EMBL/GenBank/DDBJ whole genome shotgun (WGS) entry which is preliminary data.</text>
</comment>
<gene>
    <name evidence="1" type="ORF">DI551_05865</name>
</gene>
<dbReference type="Gene3D" id="6.10.280.50">
    <property type="match status" value="1"/>
</dbReference>
<evidence type="ECO:0000313" key="2">
    <source>
        <dbReference type="Proteomes" id="UP000249417"/>
    </source>
</evidence>
<dbReference type="AlphaFoldDB" id="A0A2W5MXX6"/>
<organism evidence="1 2">
    <name type="scientific">Micavibrio aeruginosavorus</name>
    <dbReference type="NCBI Taxonomy" id="349221"/>
    <lineage>
        <taxon>Bacteria</taxon>
        <taxon>Pseudomonadati</taxon>
        <taxon>Bdellovibrionota</taxon>
        <taxon>Bdellovibrionia</taxon>
        <taxon>Bdellovibrionales</taxon>
        <taxon>Pseudobdellovibrionaceae</taxon>
        <taxon>Micavibrio</taxon>
    </lineage>
</organism>
<dbReference type="Pfam" id="PF04325">
    <property type="entry name" value="DUF465"/>
    <property type="match status" value="1"/>
</dbReference>
<accession>A0A2W5MXX6</accession>